<dbReference type="Proteomes" id="UP000234752">
    <property type="component" value="Chromosome eg_1"/>
</dbReference>
<dbReference type="SUPFAM" id="SSF53448">
    <property type="entry name" value="Nucleotide-diphospho-sugar transferases"/>
    <property type="match status" value="1"/>
</dbReference>
<keyword evidence="5" id="KW-0448">Lipopolysaccharide biosynthesis</keyword>
<evidence type="ECO:0000256" key="7">
    <source>
        <dbReference type="ARBA" id="ARBA00023136"/>
    </source>
</evidence>
<dbReference type="FunFam" id="3.90.550.10:FF:000170">
    <property type="entry name" value="Dolichol-phosphate mannosyltransferase"/>
    <property type="match status" value="1"/>
</dbReference>
<evidence type="ECO:0000256" key="1">
    <source>
        <dbReference type="ARBA" id="ARBA00022475"/>
    </source>
</evidence>
<evidence type="ECO:0000256" key="6">
    <source>
        <dbReference type="ARBA" id="ARBA00022989"/>
    </source>
</evidence>
<keyword evidence="9" id="KW-1185">Reference proteome</keyword>
<dbReference type="PANTHER" id="PTHR48090">
    <property type="entry name" value="UNDECAPRENYL-PHOSPHATE 4-DEOXY-4-FORMAMIDO-L-ARABINOSE TRANSFERASE-RELATED"/>
    <property type="match status" value="1"/>
</dbReference>
<dbReference type="CDD" id="cd04179">
    <property type="entry name" value="DPM_DPG-synthase_like"/>
    <property type="match status" value="1"/>
</dbReference>
<evidence type="ECO:0000256" key="2">
    <source>
        <dbReference type="ARBA" id="ARBA00022676"/>
    </source>
</evidence>
<organism evidence="8 9">
    <name type="scientific">Niveispirillum cyanobacteriorum</name>
    <dbReference type="NCBI Taxonomy" id="1612173"/>
    <lineage>
        <taxon>Bacteria</taxon>
        <taxon>Pseudomonadati</taxon>
        <taxon>Pseudomonadota</taxon>
        <taxon>Alphaproteobacteria</taxon>
        <taxon>Rhodospirillales</taxon>
        <taxon>Azospirillaceae</taxon>
        <taxon>Niveispirillum</taxon>
    </lineage>
</organism>
<dbReference type="GO" id="GO:0005886">
    <property type="term" value="C:plasma membrane"/>
    <property type="evidence" value="ECO:0007669"/>
    <property type="project" value="TreeGrafter"/>
</dbReference>
<evidence type="ECO:0000313" key="8">
    <source>
        <dbReference type="EMBL" id="AUN29635.1"/>
    </source>
</evidence>
<evidence type="ECO:0000256" key="4">
    <source>
        <dbReference type="ARBA" id="ARBA00022692"/>
    </source>
</evidence>
<dbReference type="RefSeq" id="WP_102111359.1">
    <property type="nucleotide sequence ID" value="NZ_BMGN01000003.1"/>
</dbReference>
<proteinExistence type="predicted"/>
<dbReference type="OrthoDB" id="9807795at2"/>
<dbReference type="AlphaFoldDB" id="A0A2K9NBT0"/>
<keyword evidence="7" id="KW-0472">Membrane</keyword>
<dbReference type="Pfam" id="PF00535">
    <property type="entry name" value="Glycos_transf_2"/>
    <property type="match status" value="1"/>
</dbReference>
<dbReference type="GO" id="GO:0009103">
    <property type="term" value="P:lipopolysaccharide biosynthetic process"/>
    <property type="evidence" value="ECO:0007669"/>
    <property type="project" value="UniProtKB-KW"/>
</dbReference>
<keyword evidence="3 8" id="KW-0808">Transferase</keyword>
<gene>
    <name evidence="8" type="ORF">C0V82_04890</name>
</gene>
<evidence type="ECO:0000256" key="3">
    <source>
        <dbReference type="ARBA" id="ARBA00022679"/>
    </source>
</evidence>
<evidence type="ECO:0000256" key="5">
    <source>
        <dbReference type="ARBA" id="ARBA00022985"/>
    </source>
</evidence>
<reference evidence="8 9" key="1">
    <citation type="submission" date="2017-12" db="EMBL/GenBank/DDBJ databases">
        <title>Genomes of bacteria within cyanobacterial aggregates.</title>
        <authorList>
            <person name="Cai H."/>
        </authorList>
    </citation>
    <scope>NUCLEOTIDE SEQUENCE [LARGE SCALE GENOMIC DNA]</scope>
    <source>
        <strain evidence="8 9">TH16</strain>
    </source>
</reference>
<dbReference type="KEGG" id="ncb:C0V82_04890"/>
<keyword evidence="4" id="KW-0812">Transmembrane</keyword>
<keyword evidence="1" id="KW-1003">Cell membrane</keyword>
<name>A0A2K9NBT0_9PROT</name>
<dbReference type="EMBL" id="CP025611">
    <property type="protein sequence ID" value="AUN29635.1"/>
    <property type="molecule type" value="Genomic_DNA"/>
</dbReference>
<evidence type="ECO:0000313" key="9">
    <source>
        <dbReference type="Proteomes" id="UP000234752"/>
    </source>
</evidence>
<sequence length="240" mass="26273">MQLSVLIPVLDEQDNILPLLEEIYAALAACPAFEVLVIDDGSGDATPSRVEKALPEYPTLRLIRHESRAGKSAALVTGARAAQGTWLVFIDGDRQNDPADIPPMLRKLEGGEDLVLVNGVRRRRQDTLSKRLASRAANAIRQAILRDDCPDTGCGLKLISRDLFLDLPAIDCLHRFIPALVKGRGLSHANLPVNDRPRVAGASKYTNLHRAAVGIWDLFGILWLIRRQKRPGGATEVMAP</sequence>
<accession>A0A2K9NBT0</accession>
<dbReference type="InterPro" id="IPR050256">
    <property type="entry name" value="Glycosyltransferase_2"/>
</dbReference>
<dbReference type="Gene3D" id="3.90.550.10">
    <property type="entry name" value="Spore Coat Polysaccharide Biosynthesis Protein SpsA, Chain A"/>
    <property type="match status" value="1"/>
</dbReference>
<dbReference type="InterPro" id="IPR029044">
    <property type="entry name" value="Nucleotide-diphossugar_trans"/>
</dbReference>
<keyword evidence="2" id="KW-0328">Glycosyltransferase</keyword>
<dbReference type="GO" id="GO:0099621">
    <property type="term" value="F:undecaprenyl-phosphate 4-deoxy-4-formamido-L-arabinose transferase activity"/>
    <property type="evidence" value="ECO:0007669"/>
    <property type="project" value="TreeGrafter"/>
</dbReference>
<dbReference type="InterPro" id="IPR001173">
    <property type="entry name" value="Glyco_trans_2-like"/>
</dbReference>
<keyword evidence="6" id="KW-1133">Transmembrane helix</keyword>
<dbReference type="PANTHER" id="PTHR48090:SF3">
    <property type="entry name" value="UNDECAPRENYL-PHOSPHATE 4-DEOXY-4-FORMAMIDO-L-ARABINOSE TRANSFERASE"/>
    <property type="match status" value="1"/>
</dbReference>
<protein>
    <submittedName>
        <fullName evidence="8">Glycosyl transferase</fullName>
    </submittedName>
</protein>